<evidence type="ECO:0000313" key="1">
    <source>
        <dbReference type="EMBL" id="PAU47977.1"/>
    </source>
</evidence>
<dbReference type="RefSeq" id="WP_095581608.1">
    <property type="nucleotide sequence ID" value="NZ_JAJQQQ010000026.1"/>
</dbReference>
<gene>
    <name evidence="1" type="ORF">CK936_15825</name>
</gene>
<sequence>MNGAEDEPEGWPVVPSPDAYDVLGVAAAGTAEAFSAFIAMTVAISEAHEMGIQPPGARPTGVEGQWTIDLPHGWGIASYTYTGKPPTIVDQVVMPGLDEGDDGADSR</sequence>
<keyword evidence="2" id="KW-1185">Reference proteome</keyword>
<protein>
    <submittedName>
        <fullName evidence="1">Uncharacterized protein</fullName>
    </submittedName>
</protein>
<evidence type="ECO:0000313" key="2">
    <source>
        <dbReference type="Proteomes" id="UP000218944"/>
    </source>
</evidence>
<dbReference type="Proteomes" id="UP000218944">
    <property type="component" value="Unassembled WGS sequence"/>
</dbReference>
<comment type="caution">
    <text evidence="1">The sequence shown here is derived from an EMBL/GenBank/DDBJ whole genome shotgun (WGS) entry which is preliminary data.</text>
</comment>
<proteinExistence type="predicted"/>
<name>A0A2A2D952_9ACTN</name>
<dbReference type="EMBL" id="NSJV01000307">
    <property type="protein sequence ID" value="PAU47977.1"/>
    <property type="molecule type" value="Genomic_DNA"/>
</dbReference>
<accession>A0A2A2D952</accession>
<reference evidence="1 2" key="1">
    <citation type="submission" date="2017-08" db="EMBL/GenBank/DDBJ databases">
        <title>Genome sequence of Streptomyces albireticuli NRRL B-1670.</title>
        <authorList>
            <person name="Graham D.E."/>
            <person name="Mahan K.M."/>
            <person name="Klingeman D.M."/>
            <person name="Hettich R.L."/>
            <person name="Parry R.J."/>
            <person name="Spain J.C."/>
        </authorList>
    </citation>
    <scope>NUCLEOTIDE SEQUENCE [LARGE SCALE GENOMIC DNA]</scope>
    <source>
        <strain evidence="1 2">NRRL B-1670</strain>
    </source>
</reference>
<dbReference type="AlphaFoldDB" id="A0A2A2D952"/>
<organism evidence="1 2">
    <name type="scientific">Streptomyces albireticuli</name>
    <dbReference type="NCBI Taxonomy" id="1940"/>
    <lineage>
        <taxon>Bacteria</taxon>
        <taxon>Bacillati</taxon>
        <taxon>Actinomycetota</taxon>
        <taxon>Actinomycetes</taxon>
        <taxon>Kitasatosporales</taxon>
        <taxon>Streptomycetaceae</taxon>
        <taxon>Streptomyces</taxon>
    </lineage>
</organism>